<dbReference type="OrthoDB" id="4426339at2"/>
<proteinExistence type="predicted"/>
<gene>
    <name evidence="1" type="ORF">E9934_01185</name>
</gene>
<organism evidence="1 2">
    <name type="scientific">Nocardioides caeni</name>
    <dbReference type="NCBI Taxonomy" id="574700"/>
    <lineage>
        <taxon>Bacteria</taxon>
        <taxon>Bacillati</taxon>
        <taxon>Actinomycetota</taxon>
        <taxon>Actinomycetes</taxon>
        <taxon>Propionibacteriales</taxon>
        <taxon>Nocardioidaceae</taxon>
        <taxon>Nocardioides</taxon>
    </lineage>
</organism>
<keyword evidence="2" id="KW-1185">Reference proteome</keyword>
<sequence>MGTSTQRLTLRPGTPVLLREPGLLQVGLHHPAGASTEVRILDTPDVRRLLDLLRQPGGASLDIDETPVELARVVDRLDAAELVVEVRATADAESGVRPTVRAQFGRDAERRLAARAAASVAVEIDPTVERMLEPLIDDLIRRAGLRRVPARPMEAAAHLVVASGVLDRERVDPLVQGAMPHLVVSGAGAGMRVGPFVDPGRTACLRCVDAHEALPDPRRPLLLCQAARQDAEQWPPRDDVLDLMALAWATRDLARFVEGDRPSTWSATADFGPRSGPLVTEWGRHPECGCAWDAWIELP</sequence>
<protein>
    <recommendedName>
        <fullName evidence="3">TOMM leader peptide-binding protein</fullName>
    </recommendedName>
</protein>
<evidence type="ECO:0000313" key="1">
    <source>
        <dbReference type="EMBL" id="THV18281.1"/>
    </source>
</evidence>
<dbReference type="Gene3D" id="3.40.50.720">
    <property type="entry name" value="NAD(P)-binding Rossmann-like Domain"/>
    <property type="match status" value="1"/>
</dbReference>
<name>A0A4S8NP85_9ACTN</name>
<accession>A0A4S8NP85</accession>
<dbReference type="EMBL" id="STGW01000001">
    <property type="protein sequence ID" value="THV18281.1"/>
    <property type="molecule type" value="Genomic_DNA"/>
</dbReference>
<evidence type="ECO:0008006" key="3">
    <source>
        <dbReference type="Google" id="ProtNLM"/>
    </source>
</evidence>
<comment type="caution">
    <text evidence="1">The sequence shown here is derived from an EMBL/GenBank/DDBJ whole genome shotgun (WGS) entry which is preliminary data.</text>
</comment>
<evidence type="ECO:0000313" key="2">
    <source>
        <dbReference type="Proteomes" id="UP000307087"/>
    </source>
</evidence>
<dbReference type="AlphaFoldDB" id="A0A4S8NP85"/>
<reference evidence="1 2" key="1">
    <citation type="journal article" date="2009" name="Int. J. Syst. Evol. Microbiol.">
        <title>Nocardioides caeni sp. nov., isolated from wastewater.</title>
        <authorList>
            <person name="Yoon J.H."/>
            <person name="Kang S.J."/>
            <person name="Park S."/>
            <person name="Kim W."/>
            <person name="Oh T.K."/>
        </authorList>
    </citation>
    <scope>NUCLEOTIDE SEQUENCE [LARGE SCALE GENOMIC DNA]</scope>
    <source>
        <strain evidence="1 2">DSM 23134</strain>
    </source>
</reference>
<dbReference type="Proteomes" id="UP000307087">
    <property type="component" value="Unassembled WGS sequence"/>
</dbReference>
<dbReference type="RefSeq" id="WP_136560996.1">
    <property type="nucleotide sequence ID" value="NZ_BAABLS010000002.1"/>
</dbReference>